<protein>
    <recommendedName>
        <fullName evidence="1">Serine-threonine/tyrosine-protein kinase catalytic domain-containing protein</fullName>
    </recommendedName>
</protein>
<gene>
    <name evidence="2" type="ORF">pdam_00018080</name>
</gene>
<organism evidence="2 3">
    <name type="scientific">Pocillopora damicornis</name>
    <name type="common">Cauliflower coral</name>
    <name type="synonym">Millepora damicornis</name>
    <dbReference type="NCBI Taxonomy" id="46731"/>
    <lineage>
        <taxon>Eukaryota</taxon>
        <taxon>Metazoa</taxon>
        <taxon>Cnidaria</taxon>
        <taxon>Anthozoa</taxon>
        <taxon>Hexacorallia</taxon>
        <taxon>Scleractinia</taxon>
        <taxon>Astrocoeniina</taxon>
        <taxon>Pocilloporidae</taxon>
        <taxon>Pocillopora</taxon>
    </lineage>
</organism>
<dbReference type="GO" id="GO:0005886">
    <property type="term" value="C:plasma membrane"/>
    <property type="evidence" value="ECO:0007669"/>
    <property type="project" value="TreeGrafter"/>
</dbReference>
<reference evidence="2 3" key="1">
    <citation type="journal article" date="2018" name="Sci. Rep.">
        <title>Comparative analysis of the Pocillopora damicornis genome highlights role of immune system in coral evolution.</title>
        <authorList>
            <person name="Cunning R."/>
            <person name="Bay R.A."/>
            <person name="Gillette P."/>
            <person name="Baker A.C."/>
            <person name="Traylor-Knowles N."/>
        </authorList>
    </citation>
    <scope>NUCLEOTIDE SEQUENCE [LARGE SCALE GENOMIC DNA]</scope>
    <source>
        <strain evidence="2">RSMAS</strain>
        <tissue evidence="2">Whole animal</tissue>
    </source>
</reference>
<evidence type="ECO:0000313" key="2">
    <source>
        <dbReference type="EMBL" id="RMX61336.1"/>
    </source>
</evidence>
<dbReference type="EMBL" id="RCHS01000050">
    <property type="protein sequence ID" value="RMX61336.1"/>
    <property type="molecule type" value="Genomic_DNA"/>
</dbReference>
<dbReference type="PANTHER" id="PTHR24416:SF611">
    <property type="entry name" value="TYROSINE-PROTEIN KINASE TRANSMEMBRANE RECEPTOR ROR"/>
    <property type="match status" value="1"/>
</dbReference>
<dbReference type="SUPFAM" id="SSF56112">
    <property type="entry name" value="Protein kinase-like (PK-like)"/>
    <property type="match status" value="1"/>
</dbReference>
<proteinExistence type="predicted"/>
<dbReference type="PANTHER" id="PTHR24416">
    <property type="entry name" value="TYROSINE-PROTEIN KINASE RECEPTOR"/>
    <property type="match status" value="1"/>
</dbReference>
<evidence type="ECO:0000259" key="1">
    <source>
        <dbReference type="Pfam" id="PF07714"/>
    </source>
</evidence>
<name>A0A3M6V5W3_POCDA</name>
<dbReference type="GO" id="GO:0007169">
    <property type="term" value="P:cell surface receptor protein tyrosine kinase signaling pathway"/>
    <property type="evidence" value="ECO:0007669"/>
    <property type="project" value="TreeGrafter"/>
</dbReference>
<accession>A0A3M6V5W3</accession>
<dbReference type="OrthoDB" id="5973798at2759"/>
<sequence length="84" mass="9644">MRFSTVAYTCPPCYEELFILFCLTGDSPYPEIPAPLALVKRLSAGYRLSCPHQCSEELYTKMTSYWNEDPLMRPSFADIVDQPK</sequence>
<dbReference type="Gene3D" id="1.10.510.10">
    <property type="entry name" value="Transferase(Phosphotransferase) domain 1"/>
    <property type="match status" value="1"/>
</dbReference>
<dbReference type="Pfam" id="PF07714">
    <property type="entry name" value="PK_Tyr_Ser-Thr"/>
    <property type="match status" value="1"/>
</dbReference>
<keyword evidence="3" id="KW-1185">Reference proteome</keyword>
<dbReference type="InterPro" id="IPR001245">
    <property type="entry name" value="Ser-Thr/Tyr_kinase_cat_dom"/>
</dbReference>
<evidence type="ECO:0000313" key="3">
    <source>
        <dbReference type="Proteomes" id="UP000275408"/>
    </source>
</evidence>
<dbReference type="InterPro" id="IPR050122">
    <property type="entry name" value="RTK"/>
</dbReference>
<dbReference type="GO" id="GO:0004714">
    <property type="term" value="F:transmembrane receptor protein tyrosine kinase activity"/>
    <property type="evidence" value="ECO:0007669"/>
    <property type="project" value="TreeGrafter"/>
</dbReference>
<dbReference type="Proteomes" id="UP000275408">
    <property type="component" value="Unassembled WGS sequence"/>
</dbReference>
<feature type="domain" description="Serine-threonine/tyrosine-protein kinase catalytic" evidence="1">
    <location>
        <begin position="22"/>
        <end position="81"/>
    </location>
</feature>
<dbReference type="GO" id="GO:0043235">
    <property type="term" value="C:receptor complex"/>
    <property type="evidence" value="ECO:0007669"/>
    <property type="project" value="TreeGrafter"/>
</dbReference>
<dbReference type="InterPro" id="IPR011009">
    <property type="entry name" value="Kinase-like_dom_sf"/>
</dbReference>
<comment type="caution">
    <text evidence="2">The sequence shown here is derived from an EMBL/GenBank/DDBJ whole genome shotgun (WGS) entry which is preliminary data.</text>
</comment>
<dbReference type="AlphaFoldDB" id="A0A3M6V5W3"/>